<accession>A0A5P2G527</accession>
<dbReference type="Pfam" id="PF00005">
    <property type="entry name" value="ABC_tran"/>
    <property type="match status" value="1"/>
</dbReference>
<evidence type="ECO:0000256" key="9">
    <source>
        <dbReference type="ARBA" id="ARBA00022970"/>
    </source>
</evidence>
<dbReference type="InterPro" id="IPR041701">
    <property type="entry name" value="MetN_ABC"/>
</dbReference>
<dbReference type="PROSITE" id="PS50893">
    <property type="entry name" value="ABC_TRANSPORTER_2"/>
    <property type="match status" value="1"/>
</dbReference>
<evidence type="ECO:0000256" key="7">
    <source>
        <dbReference type="ARBA" id="ARBA00022840"/>
    </source>
</evidence>
<dbReference type="FunFam" id="3.40.50.300:FF:000056">
    <property type="entry name" value="Cell division ATP-binding protein FtsE"/>
    <property type="match status" value="1"/>
</dbReference>
<evidence type="ECO:0000313" key="12">
    <source>
        <dbReference type="EMBL" id="QES90934.1"/>
    </source>
</evidence>
<dbReference type="AlphaFoldDB" id="A0A5P2G527"/>
<keyword evidence="6" id="KW-0547">Nucleotide-binding</keyword>
<evidence type="ECO:0000313" key="13">
    <source>
        <dbReference type="Proteomes" id="UP000292424"/>
    </source>
</evidence>
<dbReference type="GO" id="GO:0005524">
    <property type="term" value="F:ATP binding"/>
    <property type="evidence" value="ECO:0007669"/>
    <property type="project" value="UniProtKB-KW"/>
</dbReference>
<dbReference type="InterPro" id="IPR017871">
    <property type="entry name" value="ABC_transporter-like_CS"/>
</dbReference>
<name>A0A5P2G527_9BACT</name>
<reference evidence="12 13" key="1">
    <citation type="submission" date="2019-09" db="EMBL/GenBank/DDBJ databases">
        <title>Complete genome sequence of Arachidicoccus sp. B3-10 isolated from apple orchard soil.</title>
        <authorList>
            <person name="Kim H.S."/>
            <person name="Han K.-I."/>
            <person name="Suh M.K."/>
            <person name="Lee K.C."/>
            <person name="Eom M.K."/>
            <person name="Kim J.-S."/>
            <person name="Kang S.W."/>
            <person name="Sin Y."/>
            <person name="Lee J.-S."/>
        </authorList>
    </citation>
    <scope>NUCLEOTIDE SEQUENCE [LARGE SCALE GENOMIC DNA]</scope>
    <source>
        <strain evidence="12 13">B3-10</strain>
    </source>
</reference>
<evidence type="ECO:0000259" key="11">
    <source>
        <dbReference type="PROSITE" id="PS50893"/>
    </source>
</evidence>
<organism evidence="12 13">
    <name type="scientific">Rhizosphaericola mali</name>
    <dbReference type="NCBI Taxonomy" id="2545455"/>
    <lineage>
        <taxon>Bacteria</taxon>
        <taxon>Pseudomonadati</taxon>
        <taxon>Bacteroidota</taxon>
        <taxon>Chitinophagia</taxon>
        <taxon>Chitinophagales</taxon>
        <taxon>Chitinophagaceae</taxon>
        <taxon>Rhizosphaericola</taxon>
    </lineage>
</organism>
<keyword evidence="13" id="KW-1185">Reference proteome</keyword>
<keyword evidence="7 12" id="KW-0067">ATP-binding</keyword>
<keyword evidence="8" id="KW-1278">Translocase</keyword>
<dbReference type="InterPro" id="IPR027417">
    <property type="entry name" value="P-loop_NTPase"/>
</dbReference>
<dbReference type="InterPro" id="IPR003439">
    <property type="entry name" value="ABC_transporter-like_ATP-bd"/>
</dbReference>
<keyword evidence="5" id="KW-1003">Cell membrane</keyword>
<evidence type="ECO:0000256" key="8">
    <source>
        <dbReference type="ARBA" id="ARBA00022967"/>
    </source>
</evidence>
<sequence>MIQIKNISKQYSKGQKASNDISLNIEKGKIFGIIGSSGAGKSTLLRCLNLLEKPSSGEVWIEDKNILTLSNKELNSVRKQIGMIFQHFNLLASKTVLENIALPLKLAHKSSIERKEIALKLLEKVGLSEKANNFPAQLSGGQKQRVAIARALALSPKILLCDEATSALDPASTVSVLRLLKQINQELGITIVLITHEMQVIKQICDEVAVLSKGNLVEVGAVSEVFLSPKSEETKELLSLADLKL</sequence>
<evidence type="ECO:0000256" key="4">
    <source>
        <dbReference type="ARBA" id="ARBA00022448"/>
    </source>
</evidence>
<keyword evidence="10" id="KW-0472">Membrane</keyword>
<evidence type="ECO:0000256" key="3">
    <source>
        <dbReference type="ARBA" id="ARBA00020019"/>
    </source>
</evidence>
<dbReference type="EMBL" id="CP044016">
    <property type="protein sequence ID" value="QES90934.1"/>
    <property type="molecule type" value="Genomic_DNA"/>
</dbReference>
<feature type="domain" description="ABC transporter" evidence="11">
    <location>
        <begin position="2"/>
        <end position="238"/>
    </location>
</feature>
<keyword evidence="9" id="KW-0029">Amino-acid transport</keyword>
<dbReference type="PIRSF" id="PIRSF039085">
    <property type="entry name" value="ABC_ATPase_HisP"/>
    <property type="match status" value="1"/>
</dbReference>
<evidence type="ECO:0000256" key="10">
    <source>
        <dbReference type="ARBA" id="ARBA00023136"/>
    </source>
</evidence>
<dbReference type="PANTHER" id="PTHR43166">
    <property type="entry name" value="AMINO ACID IMPORT ATP-BINDING PROTEIN"/>
    <property type="match status" value="1"/>
</dbReference>
<evidence type="ECO:0000256" key="5">
    <source>
        <dbReference type="ARBA" id="ARBA00022475"/>
    </source>
</evidence>
<gene>
    <name evidence="12" type="ORF">E0W69_006785</name>
</gene>
<dbReference type="PANTHER" id="PTHR43166:SF30">
    <property type="entry name" value="METHIONINE IMPORT ATP-BINDING PROTEIN METN"/>
    <property type="match status" value="1"/>
</dbReference>
<dbReference type="PROSITE" id="PS00211">
    <property type="entry name" value="ABC_TRANSPORTER_1"/>
    <property type="match status" value="1"/>
</dbReference>
<comment type="function">
    <text evidence="1">Part of the ABC transporter FtsEX involved in cellular division. Important for assembly or stability of the septal ring.</text>
</comment>
<keyword evidence="4" id="KW-0813">Transport</keyword>
<dbReference type="InterPro" id="IPR003593">
    <property type="entry name" value="AAA+_ATPase"/>
</dbReference>
<dbReference type="SMART" id="SM00382">
    <property type="entry name" value="AAA"/>
    <property type="match status" value="1"/>
</dbReference>
<evidence type="ECO:0000256" key="1">
    <source>
        <dbReference type="ARBA" id="ARBA00002579"/>
    </source>
</evidence>
<dbReference type="SUPFAM" id="SSF52540">
    <property type="entry name" value="P-loop containing nucleoside triphosphate hydrolases"/>
    <property type="match status" value="1"/>
</dbReference>
<dbReference type="KEGG" id="arac:E0W69_006785"/>
<evidence type="ECO:0000256" key="2">
    <source>
        <dbReference type="ARBA" id="ARBA00005417"/>
    </source>
</evidence>
<protein>
    <recommendedName>
        <fullName evidence="3">Cell division ATP-binding protein FtsE</fullName>
    </recommendedName>
</protein>
<dbReference type="InterPro" id="IPR050086">
    <property type="entry name" value="MetN_ABC_transporter-like"/>
</dbReference>
<dbReference type="OrthoDB" id="9802264at2"/>
<dbReference type="CDD" id="cd03258">
    <property type="entry name" value="ABC_MetN_methionine_transporter"/>
    <property type="match status" value="1"/>
</dbReference>
<comment type="similarity">
    <text evidence="2">Belongs to the ABC transporter superfamily.</text>
</comment>
<evidence type="ECO:0000256" key="6">
    <source>
        <dbReference type="ARBA" id="ARBA00022741"/>
    </source>
</evidence>
<dbReference type="InterPro" id="IPR030679">
    <property type="entry name" value="ABC_ATPase_HisP-typ"/>
</dbReference>
<dbReference type="GO" id="GO:0005886">
    <property type="term" value="C:plasma membrane"/>
    <property type="evidence" value="ECO:0007669"/>
    <property type="project" value="UniProtKB-ARBA"/>
</dbReference>
<dbReference type="Gene3D" id="3.40.50.300">
    <property type="entry name" value="P-loop containing nucleotide triphosphate hydrolases"/>
    <property type="match status" value="1"/>
</dbReference>
<dbReference type="GO" id="GO:0015424">
    <property type="term" value="F:ABC-type amino acid transporter activity"/>
    <property type="evidence" value="ECO:0007669"/>
    <property type="project" value="InterPro"/>
</dbReference>
<dbReference type="Proteomes" id="UP000292424">
    <property type="component" value="Chromosome"/>
</dbReference>
<proteinExistence type="inferred from homology"/>
<dbReference type="GO" id="GO:0016887">
    <property type="term" value="F:ATP hydrolysis activity"/>
    <property type="evidence" value="ECO:0007669"/>
    <property type="project" value="InterPro"/>
</dbReference>